<sequence length="281" mass="31162">MLTSKNKFQLLMIVDDPDIARFAFLNGVDRIMVDLEVLGKQERQGHLDTVQSALEIEDVTRIRQGAPDAHLLVRINPLHEGSKEELDAVVARGADAVMLPMFHDRDTLARFFDILADRIEALPLFETIGAVTQLPQMIGDLPLTGLHFGLNDLHLERGDTVMFEPLAEGVLEDPAKTLRSADIPFGIGGLARSGEGIIPPEILLGEHVRLGSTAAILSRSFHRRARSLQELQAGMDFAAEIEQLREIYDRFIDADAIVIDENAQEFRQASEMAKSHPVTQT</sequence>
<proteinExistence type="predicted"/>
<evidence type="ECO:0000313" key="2">
    <source>
        <dbReference type="Proteomes" id="UP000436522"/>
    </source>
</evidence>
<dbReference type="EMBL" id="BLIV01000005">
    <property type="protein sequence ID" value="GFE51044.1"/>
    <property type="molecule type" value="Genomic_DNA"/>
</dbReference>
<dbReference type="OrthoDB" id="278846at2"/>
<reference evidence="1 2" key="1">
    <citation type="submission" date="2019-12" db="EMBL/GenBank/DDBJ databases">
        <title>Roseobacter cerasinus sp. nov., isolated from seawater around aquaculture.</title>
        <authorList>
            <person name="Muramatsu S."/>
            <person name="Takabe Y."/>
            <person name="Mori K."/>
            <person name="Takaichi S."/>
            <person name="Hanada S."/>
        </authorList>
    </citation>
    <scope>NUCLEOTIDE SEQUENCE [LARGE SCALE GENOMIC DNA]</scope>
    <source>
        <strain evidence="1 2">AI77</strain>
    </source>
</reference>
<dbReference type="InterPro" id="IPR015813">
    <property type="entry name" value="Pyrv/PenolPyrv_kinase-like_dom"/>
</dbReference>
<keyword evidence="2" id="KW-1185">Reference proteome</keyword>
<dbReference type="Proteomes" id="UP000436522">
    <property type="component" value="Unassembled WGS sequence"/>
</dbReference>
<gene>
    <name evidence="1" type="ORF">So717_27970</name>
</gene>
<name>A0A640VTY1_9RHOB</name>
<dbReference type="InterPro" id="IPR040442">
    <property type="entry name" value="Pyrv_kinase-like_dom_sf"/>
</dbReference>
<dbReference type="SUPFAM" id="SSF51621">
    <property type="entry name" value="Phosphoenolpyruvate/pyruvate domain"/>
    <property type="match status" value="1"/>
</dbReference>
<protein>
    <submittedName>
        <fullName evidence="1">Uncharacterized protein</fullName>
    </submittedName>
</protein>
<dbReference type="AlphaFoldDB" id="A0A640VTY1"/>
<dbReference type="Gene3D" id="3.20.20.60">
    <property type="entry name" value="Phosphoenolpyruvate-binding domains"/>
    <property type="match status" value="1"/>
</dbReference>
<dbReference type="RefSeq" id="WP_159978379.1">
    <property type="nucleotide sequence ID" value="NZ_BLIV01000005.1"/>
</dbReference>
<evidence type="ECO:0000313" key="1">
    <source>
        <dbReference type="EMBL" id="GFE51044.1"/>
    </source>
</evidence>
<comment type="caution">
    <text evidence="1">The sequence shown here is derived from an EMBL/GenBank/DDBJ whole genome shotgun (WGS) entry which is preliminary data.</text>
</comment>
<accession>A0A640VTY1</accession>
<organism evidence="1 2">
    <name type="scientific">Roseobacter cerasinus</name>
    <dbReference type="NCBI Taxonomy" id="2602289"/>
    <lineage>
        <taxon>Bacteria</taxon>
        <taxon>Pseudomonadati</taxon>
        <taxon>Pseudomonadota</taxon>
        <taxon>Alphaproteobacteria</taxon>
        <taxon>Rhodobacterales</taxon>
        <taxon>Roseobacteraceae</taxon>
        <taxon>Roseobacter</taxon>
    </lineage>
</organism>
<dbReference type="GO" id="GO:0003824">
    <property type="term" value="F:catalytic activity"/>
    <property type="evidence" value="ECO:0007669"/>
    <property type="project" value="InterPro"/>
</dbReference>